<protein>
    <submittedName>
        <fullName evidence="1">DUF4364 family protein</fullName>
    </submittedName>
</protein>
<accession>A0A940DF91</accession>
<reference evidence="1" key="2">
    <citation type="journal article" date="2021" name="PeerJ">
        <title>Extensive microbial diversity within the chicken gut microbiome revealed by metagenomics and culture.</title>
        <authorList>
            <person name="Gilroy R."/>
            <person name="Ravi A."/>
            <person name="Getino M."/>
            <person name="Pursley I."/>
            <person name="Horton D.L."/>
            <person name="Alikhan N.F."/>
            <person name="Baker D."/>
            <person name="Gharbi K."/>
            <person name="Hall N."/>
            <person name="Watson M."/>
            <person name="Adriaenssens E.M."/>
            <person name="Foster-Nyarko E."/>
            <person name="Jarju S."/>
            <person name="Secka A."/>
            <person name="Antonio M."/>
            <person name="Oren A."/>
            <person name="Chaudhuri R.R."/>
            <person name="La Ragione R."/>
            <person name="Hildebrand F."/>
            <person name="Pallen M.J."/>
        </authorList>
    </citation>
    <scope>NUCLEOTIDE SEQUENCE</scope>
    <source>
        <strain evidence="1">517</strain>
    </source>
</reference>
<evidence type="ECO:0000313" key="2">
    <source>
        <dbReference type="Proteomes" id="UP000727857"/>
    </source>
</evidence>
<gene>
    <name evidence="1" type="ORF">IAB16_01820</name>
</gene>
<dbReference type="AlphaFoldDB" id="A0A940DF91"/>
<dbReference type="InterPro" id="IPR025374">
    <property type="entry name" value="DUF4364"/>
</dbReference>
<evidence type="ECO:0000313" key="1">
    <source>
        <dbReference type="EMBL" id="MBO8423750.1"/>
    </source>
</evidence>
<dbReference type="Pfam" id="PF14277">
    <property type="entry name" value="DUF4364"/>
    <property type="match status" value="1"/>
</dbReference>
<sequence length="175" mass="19992">MQDESTKHKLLVLFVMEKFETPISEDLLLTICCIDNGWIPYLYCKQVINELIKSAFISRSVTPGDNSSLLSITADGRSCIAYFYNDIPLSLQTEITVFIKENRITYRKKQEFVCDYFRNNDGTFTVALKIQDPSKVLLDLKIVVDSRALATSIKNSWGHTAPEVYKTLHDILLES</sequence>
<dbReference type="Proteomes" id="UP000727857">
    <property type="component" value="Unassembled WGS sequence"/>
</dbReference>
<comment type="caution">
    <text evidence="1">The sequence shown here is derived from an EMBL/GenBank/DDBJ whole genome shotgun (WGS) entry which is preliminary data.</text>
</comment>
<organism evidence="1 2">
    <name type="scientific">Candidatus Stercoripulliclostridium pullicola</name>
    <dbReference type="NCBI Taxonomy" id="2840953"/>
    <lineage>
        <taxon>Bacteria</taxon>
        <taxon>Bacillati</taxon>
        <taxon>Bacillota</taxon>
        <taxon>Clostridia</taxon>
        <taxon>Eubacteriales</taxon>
        <taxon>Candidatus Stercoripulliclostridium</taxon>
    </lineage>
</organism>
<proteinExistence type="predicted"/>
<reference evidence="1" key="1">
    <citation type="submission" date="2020-10" db="EMBL/GenBank/DDBJ databases">
        <authorList>
            <person name="Gilroy R."/>
        </authorList>
    </citation>
    <scope>NUCLEOTIDE SEQUENCE</scope>
    <source>
        <strain evidence="1">517</strain>
    </source>
</reference>
<dbReference type="EMBL" id="JADINF010000043">
    <property type="protein sequence ID" value="MBO8423750.1"/>
    <property type="molecule type" value="Genomic_DNA"/>
</dbReference>
<name>A0A940DF91_9FIRM</name>